<dbReference type="Proteomes" id="UP000269539">
    <property type="component" value="Unassembled WGS sequence"/>
</dbReference>
<dbReference type="InterPro" id="IPR016181">
    <property type="entry name" value="Acyl_CoA_acyltransferase"/>
</dbReference>
<dbReference type="PANTHER" id="PTHR42791:SF2">
    <property type="entry name" value="N-ACETYLTRANSFERASE DOMAIN-CONTAINING PROTEIN"/>
    <property type="match status" value="1"/>
</dbReference>
<evidence type="ECO:0000313" key="2">
    <source>
        <dbReference type="EMBL" id="RMY90807.1"/>
    </source>
</evidence>
<gene>
    <name evidence="2" type="ORF">D0864_06183</name>
</gene>
<name>A0A3M7FQ31_HORWE</name>
<dbReference type="VEuPathDB" id="FungiDB:BTJ68_04395"/>
<dbReference type="AlphaFoldDB" id="A0A3M7FQ31"/>
<feature type="domain" description="N-acetyltransferase" evidence="1">
    <location>
        <begin position="120"/>
        <end position="176"/>
    </location>
</feature>
<accession>A0A3M7FQ31</accession>
<dbReference type="InterPro" id="IPR052523">
    <property type="entry name" value="Trichothecene_AcTrans"/>
</dbReference>
<comment type="caution">
    <text evidence="2">The sequence shown here is derived from an EMBL/GenBank/DDBJ whole genome shotgun (WGS) entry which is preliminary data.</text>
</comment>
<evidence type="ECO:0000259" key="1">
    <source>
        <dbReference type="Pfam" id="PF00583"/>
    </source>
</evidence>
<protein>
    <recommendedName>
        <fullName evidence="1">N-acetyltransferase domain-containing protein</fullName>
    </recommendedName>
</protein>
<dbReference type="PANTHER" id="PTHR42791">
    <property type="entry name" value="GNAT FAMILY ACETYLTRANSFERASE"/>
    <property type="match status" value="1"/>
</dbReference>
<reference evidence="2 3" key="1">
    <citation type="journal article" date="2018" name="BMC Genomics">
        <title>Genomic evidence for intraspecific hybridization in a clonal and extremely halotolerant yeast.</title>
        <authorList>
            <person name="Gostincar C."/>
            <person name="Stajich J.E."/>
            <person name="Zupancic J."/>
            <person name="Zalar P."/>
            <person name="Gunde-Cimerman N."/>
        </authorList>
    </citation>
    <scope>NUCLEOTIDE SEQUENCE [LARGE SCALE GENOMIC DNA]</scope>
    <source>
        <strain evidence="2 3">EXF-10513</strain>
    </source>
</reference>
<dbReference type="Pfam" id="PF00583">
    <property type="entry name" value="Acetyltransf_1"/>
    <property type="match status" value="1"/>
</dbReference>
<dbReference type="InterPro" id="IPR000182">
    <property type="entry name" value="GNAT_dom"/>
</dbReference>
<proteinExistence type="predicted"/>
<organism evidence="2 3">
    <name type="scientific">Hortaea werneckii</name>
    <name type="common">Black yeast</name>
    <name type="synonym">Cladosporium werneckii</name>
    <dbReference type="NCBI Taxonomy" id="91943"/>
    <lineage>
        <taxon>Eukaryota</taxon>
        <taxon>Fungi</taxon>
        <taxon>Dikarya</taxon>
        <taxon>Ascomycota</taxon>
        <taxon>Pezizomycotina</taxon>
        <taxon>Dothideomycetes</taxon>
        <taxon>Dothideomycetidae</taxon>
        <taxon>Mycosphaerellales</taxon>
        <taxon>Teratosphaeriaceae</taxon>
        <taxon>Hortaea</taxon>
    </lineage>
</organism>
<dbReference type="GO" id="GO:0016747">
    <property type="term" value="F:acyltransferase activity, transferring groups other than amino-acyl groups"/>
    <property type="evidence" value="ECO:0007669"/>
    <property type="project" value="InterPro"/>
</dbReference>
<sequence length="207" mass="23579">MNVIEAEEAHLDSLQTIVPRAFHPTNPYIRKVFPDTPLIRQWWRTNFAKQIANPACKVLVVVDPSSETTIRGLLTMKQMEPSEHGSGSWTANALTPDHDQEAFRPMIDGMTAHRERIMFGTRHYMIELFGVEHGAKGHGIGGKLLTRACEIADQSRLPTFVQSNMFAWELYARFGFEERGREDMPGDEGYREIMMVRECEDGAELIV</sequence>
<dbReference type="SUPFAM" id="SSF55729">
    <property type="entry name" value="Acyl-CoA N-acyltransferases (Nat)"/>
    <property type="match status" value="1"/>
</dbReference>
<dbReference type="Gene3D" id="3.40.630.30">
    <property type="match status" value="1"/>
</dbReference>
<evidence type="ECO:0000313" key="3">
    <source>
        <dbReference type="Proteomes" id="UP000269539"/>
    </source>
</evidence>
<dbReference type="EMBL" id="QWIO01000606">
    <property type="protein sequence ID" value="RMY90807.1"/>
    <property type="molecule type" value="Genomic_DNA"/>
</dbReference>